<dbReference type="AlphaFoldDB" id="A0A1X1YIU9"/>
<name>A0A1X1YIU9_9MYCO</name>
<dbReference type="EMBL" id="LQPE01000010">
    <property type="protein sequence ID" value="ORW11049.1"/>
    <property type="molecule type" value="Genomic_DNA"/>
</dbReference>
<dbReference type="RefSeq" id="WP_045374939.1">
    <property type="nucleotide sequence ID" value="NZ_BBKA01000019.1"/>
</dbReference>
<sequence>MGKYAATTEVGADRSRAEIERTLQRYGARGFMYGWDETRAVLGFIIHDRQVRFILPLPNRDDPNFNRTATGRQRTAKAAGEAYEQAVRQRWRALALVIKSKLEAVETGIVDFTSEFLAHLVLPSGETVGDAVVPRVDEAYRTGQTPELLPTHSPRAITQ</sequence>
<dbReference type="Proteomes" id="UP000193487">
    <property type="component" value="Unassembled WGS sequence"/>
</dbReference>
<comment type="caution">
    <text evidence="1">The sequence shown here is derived from an EMBL/GenBank/DDBJ whole genome shotgun (WGS) entry which is preliminary data.</text>
</comment>
<gene>
    <name evidence="1" type="ORF">AWC14_19210</name>
</gene>
<evidence type="ECO:0000313" key="2">
    <source>
        <dbReference type="Proteomes" id="UP000193487"/>
    </source>
</evidence>
<organism evidence="1 2">
    <name type="scientific">Mycobacterium kyorinense</name>
    <dbReference type="NCBI Taxonomy" id="487514"/>
    <lineage>
        <taxon>Bacteria</taxon>
        <taxon>Bacillati</taxon>
        <taxon>Actinomycetota</taxon>
        <taxon>Actinomycetes</taxon>
        <taxon>Mycobacteriales</taxon>
        <taxon>Mycobacteriaceae</taxon>
        <taxon>Mycobacterium</taxon>
    </lineage>
</organism>
<protein>
    <submittedName>
        <fullName evidence="1">Uncharacterized protein</fullName>
    </submittedName>
</protein>
<reference evidence="1 2" key="1">
    <citation type="submission" date="2016-01" db="EMBL/GenBank/DDBJ databases">
        <title>The new phylogeny of the genus Mycobacterium.</title>
        <authorList>
            <person name="Tarcisio F."/>
            <person name="Conor M."/>
            <person name="Antonella G."/>
            <person name="Elisabetta G."/>
            <person name="Giulia F.S."/>
            <person name="Sara T."/>
            <person name="Anna F."/>
            <person name="Clotilde B."/>
            <person name="Roberto B."/>
            <person name="Veronica D.S."/>
            <person name="Fabio R."/>
            <person name="Monica P."/>
            <person name="Olivier J."/>
            <person name="Enrico T."/>
            <person name="Nicola S."/>
        </authorList>
    </citation>
    <scope>NUCLEOTIDE SEQUENCE [LARGE SCALE GENOMIC DNA]</scope>
    <source>
        <strain evidence="1 2">DSM 45166</strain>
    </source>
</reference>
<proteinExistence type="predicted"/>
<keyword evidence="2" id="KW-1185">Reference proteome</keyword>
<dbReference type="OrthoDB" id="7565870at2"/>
<evidence type="ECO:0000313" key="1">
    <source>
        <dbReference type="EMBL" id="ORW11049.1"/>
    </source>
</evidence>
<accession>A0A1X1YIU9</accession>